<feature type="compositionally biased region" description="Basic and acidic residues" evidence="1">
    <location>
        <begin position="604"/>
        <end position="615"/>
    </location>
</feature>
<evidence type="ECO:0000313" key="6">
    <source>
        <dbReference type="Proteomes" id="UP001445335"/>
    </source>
</evidence>
<feature type="signal peptide" evidence="2">
    <location>
        <begin position="1"/>
        <end position="29"/>
    </location>
</feature>
<proteinExistence type="predicted"/>
<feature type="compositionally biased region" description="Low complexity" evidence="1">
    <location>
        <begin position="573"/>
        <end position="582"/>
    </location>
</feature>
<dbReference type="InterPro" id="IPR016040">
    <property type="entry name" value="NAD(P)-bd_dom"/>
</dbReference>
<dbReference type="SUPFAM" id="SSF49785">
    <property type="entry name" value="Galactose-binding domain-like"/>
    <property type="match status" value="1"/>
</dbReference>
<feature type="domain" description="NADH:ubiquinone oxidoreductase intermediate-associated protein 30" evidence="3">
    <location>
        <begin position="190"/>
        <end position="351"/>
    </location>
</feature>
<protein>
    <recommendedName>
        <fullName evidence="7">NADH:ubiquinone oxidoreductase intermediate-associated protein 30 domain-containing protein</fullName>
    </recommendedName>
</protein>
<dbReference type="Gene3D" id="3.40.50.720">
    <property type="entry name" value="NAD(P)-binding Rossmann-like Domain"/>
    <property type="match status" value="2"/>
</dbReference>
<comment type="caution">
    <text evidence="5">The sequence shown here is derived from an EMBL/GenBank/DDBJ whole genome shotgun (WGS) entry which is preliminary data.</text>
</comment>
<feature type="chain" id="PRO_5043452578" description="NADH:ubiquinone oxidoreductase intermediate-associated protein 30 domain-containing protein" evidence="2">
    <location>
        <begin position="30"/>
        <end position="621"/>
    </location>
</feature>
<feature type="domain" description="NAD(P)-binding" evidence="4">
    <location>
        <begin position="362"/>
        <end position="463"/>
    </location>
</feature>
<evidence type="ECO:0000256" key="2">
    <source>
        <dbReference type="SAM" id="SignalP"/>
    </source>
</evidence>
<evidence type="ECO:0000313" key="5">
    <source>
        <dbReference type="EMBL" id="KAK9820647.1"/>
    </source>
</evidence>
<feature type="region of interest" description="Disordered" evidence="1">
    <location>
        <begin position="508"/>
        <end position="527"/>
    </location>
</feature>
<dbReference type="InterPro" id="IPR008979">
    <property type="entry name" value="Galactose-bd-like_sf"/>
</dbReference>
<feature type="compositionally biased region" description="Pro residues" evidence="1">
    <location>
        <begin position="509"/>
        <end position="523"/>
    </location>
</feature>
<dbReference type="Proteomes" id="UP001445335">
    <property type="component" value="Unassembled WGS sequence"/>
</dbReference>
<name>A0AAW1QGQ6_9CHLO</name>
<keyword evidence="2" id="KW-0732">Signal</keyword>
<dbReference type="SUPFAM" id="SSF51735">
    <property type="entry name" value="NAD(P)-binding Rossmann-fold domains"/>
    <property type="match status" value="1"/>
</dbReference>
<evidence type="ECO:0008006" key="7">
    <source>
        <dbReference type="Google" id="ProtNLM"/>
    </source>
</evidence>
<organism evidence="5 6">
    <name type="scientific">Elliptochloris bilobata</name>
    <dbReference type="NCBI Taxonomy" id="381761"/>
    <lineage>
        <taxon>Eukaryota</taxon>
        <taxon>Viridiplantae</taxon>
        <taxon>Chlorophyta</taxon>
        <taxon>core chlorophytes</taxon>
        <taxon>Trebouxiophyceae</taxon>
        <taxon>Trebouxiophyceae incertae sedis</taxon>
        <taxon>Elliptochloris clade</taxon>
        <taxon>Elliptochloris</taxon>
    </lineage>
</organism>
<feature type="compositionally biased region" description="Low complexity" evidence="1">
    <location>
        <begin position="555"/>
        <end position="566"/>
    </location>
</feature>
<gene>
    <name evidence="5" type="ORF">WJX81_005527</name>
</gene>
<dbReference type="InterPro" id="IPR036291">
    <property type="entry name" value="NAD(P)-bd_dom_sf"/>
</dbReference>
<reference evidence="5 6" key="1">
    <citation type="journal article" date="2024" name="Nat. Commun.">
        <title>Phylogenomics reveals the evolutionary origins of lichenization in chlorophyte algae.</title>
        <authorList>
            <person name="Puginier C."/>
            <person name="Libourel C."/>
            <person name="Otte J."/>
            <person name="Skaloud P."/>
            <person name="Haon M."/>
            <person name="Grisel S."/>
            <person name="Petersen M."/>
            <person name="Berrin J.G."/>
            <person name="Delaux P.M."/>
            <person name="Dal Grande F."/>
            <person name="Keller J."/>
        </authorList>
    </citation>
    <scope>NUCLEOTIDE SEQUENCE [LARGE SCALE GENOMIC DNA]</scope>
    <source>
        <strain evidence="5 6">SAG 245.80</strain>
    </source>
</reference>
<dbReference type="PANTHER" id="PTHR15020">
    <property type="entry name" value="FLAVIN REDUCTASE-RELATED"/>
    <property type="match status" value="1"/>
</dbReference>
<feature type="region of interest" description="Disordered" evidence="1">
    <location>
        <begin position="539"/>
        <end position="621"/>
    </location>
</feature>
<evidence type="ECO:0000259" key="3">
    <source>
        <dbReference type="Pfam" id="PF08547"/>
    </source>
</evidence>
<dbReference type="AlphaFoldDB" id="A0AAW1QGQ6"/>
<dbReference type="Pfam" id="PF08547">
    <property type="entry name" value="CIA30"/>
    <property type="match status" value="1"/>
</dbReference>
<evidence type="ECO:0000259" key="4">
    <source>
        <dbReference type="Pfam" id="PF13460"/>
    </source>
</evidence>
<dbReference type="EMBL" id="JALJOU010000115">
    <property type="protein sequence ID" value="KAK9820647.1"/>
    <property type="molecule type" value="Genomic_DNA"/>
</dbReference>
<dbReference type="InterPro" id="IPR013857">
    <property type="entry name" value="NADH-UbQ_OxRdtase-assoc_prot30"/>
</dbReference>
<sequence length="621" mass="64346">MPAAFGAAGAALAAGVALLVWQQSRNAAADTPAVTEPMHAAGFSLPRQNAVLVFGASGKLGRQVVQQLVRSGRTVVAAVRDADRARAAFAELGLQEGAAGQPEQGALIIEGGVDITEAPTLGTALWRGVTQTAIAVGPVFGKLPGGGMGYLDGMTSERVDAGGVANIAEAVKAALADEAAERTEEVLPMRSAEDLAAWGRLDDVIMGGRSSSGLAPAEDGAVWSGDLITEGGGFCGTRTQGALDLDLGGYDGLALRVCGDGQTFKVNLKTADQANTPEETYQASFDTRPGEWVSVQLPWHAFVPVNRARVDPNAPPLDPSNVRQLGLVLSRFEYNGFPNVNHHPGPFELQIRGGIGAYRAARPRIVLVSSGGVERNAVIGDDAEARKADIPIVQLNPGGTLNYKYMGEAAVRGAGVPYTVIRSTGLTSEDAGVPFLLEASQGDRISGKIARAEVATLLAAALCSPAAAGKTVEVRRCEAADARGRTPSPADLERLFTCAVEDRLRPYRRLPPMPGVVPPPPPPGKERTAEILADERVQAAAAAGRGGRVREPQEAAAARSVVVTSSGTQAEQEGSAPASSNGASGGGGERAQEARSWVNAWRARSPERALPKDEPVGSAAR</sequence>
<evidence type="ECO:0000256" key="1">
    <source>
        <dbReference type="SAM" id="MobiDB-lite"/>
    </source>
</evidence>
<dbReference type="Pfam" id="PF13460">
    <property type="entry name" value="NAD_binding_10"/>
    <property type="match status" value="1"/>
</dbReference>
<accession>A0AAW1QGQ6</accession>
<dbReference type="PANTHER" id="PTHR15020:SF11">
    <property type="entry name" value="OS06G0360300 PROTEIN"/>
    <property type="match status" value="1"/>
</dbReference>
<keyword evidence="6" id="KW-1185">Reference proteome</keyword>